<dbReference type="EMBL" id="CM047590">
    <property type="protein sequence ID" value="KAI9919527.1"/>
    <property type="molecule type" value="Genomic_DNA"/>
</dbReference>
<organism evidence="1 2">
    <name type="scientific">Peronosclerospora sorghi</name>
    <dbReference type="NCBI Taxonomy" id="230839"/>
    <lineage>
        <taxon>Eukaryota</taxon>
        <taxon>Sar</taxon>
        <taxon>Stramenopiles</taxon>
        <taxon>Oomycota</taxon>
        <taxon>Peronosporomycetes</taxon>
        <taxon>Peronosporales</taxon>
        <taxon>Peronosporaceae</taxon>
        <taxon>Peronosclerospora</taxon>
    </lineage>
</organism>
<protein>
    <submittedName>
        <fullName evidence="1">Uncharacterized protein</fullName>
    </submittedName>
</protein>
<keyword evidence="2" id="KW-1185">Reference proteome</keyword>
<gene>
    <name evidence="1" type="ORF">PsorP6_017407</name>
</gene>
<evidence type="ECO:0000313" key="1">
    <source>
        <dbReference type="EMBL" id="KAI9919527.1"/>
    </source>
</evidence>
<sequence>MSPMVHPTPVNPNAHRPTAIAAMPKRLTSFCGWPDVSGNEDDLWYYDRCSQRGSLPYSVSFGPCELQYRVDRAYTRFPVGLRHVINADLNAEIPAVLAVAQELHFTKRCGINDGITAERNSHGLAGVDSESGCRAELF</sequence>
<comment type="caution">
    <text evidence="1">The sequence shown here is derived from an EMBL/GenBank/DDBJ whole genome shotgun (WGS) entry which is preliminary data.</text>
</comment>
<proteinExistence type="predicted"/>
<dbReference type="Proteomes" id="UP001163321">
    <property type="component" value="Chromosome 11"/>
</dbReference>
<accession>A0ACC0WMB5</accession>
<name>A0ACC0WMB5_9STRA</name>
<reference evidence="1 2" key="1">
    <citation type="journal article" date="2022" name="bioRxiv">
        <title>The genome of the oomycete Peronosclerospora sorghi, a cosmopolitan pathogen of maize and sorghum, is inflated with dispersed pseudogenes.</title>
        <authorList>
            <person name="Fletcher K."/>
            <person name="Martin F."/>
            <person name="Isakeit T."/>
            <person name="Cavanaugh K."/>
            <person name="Magill C."/>
            <person name="Michelmore R."/>
        </authorList>
    </citation>
    <scope>NUCLEOTIDE SEQUENCE [LARGE SCALE GENOMIC DNA]</scope>
    <source>
        <strain evidence="1">P6</strain>
    </source>
</reference>
<evidence type="ECO:0000313" key="2">
    <source>
        <dbReference type="Proteomes" id="UP001163321"/>
    </source>
</evidence>